<comment type="caution">
    <text evidence="7">The sequence shown here is derived from an EMBL/GenBank/DDBJ whole genome shotgun (WGS) entry which is preliminary data.</text>
</comment>
<dbReference type="CDD" id="cd01095">
    <property type="entry name" value="Nitrilotriacetate_monoxgenase"/>
    <property type="match status" value="1"/>
</dbReference>
<feature type="domain" description="Luciferase-like" evidence="6">
    <location>
        <begin position="26"/>
        <end position="386"/>
    </location>
</feature>
<dbReference type="Proteomes" id="UP000606490">
    <property type="component" value="Unassembled WGS sequence"/>
</dbReference>
<evidence type="ECO:0000259" key="6">
    <source>
        <dbReference type="Pfam" id="PF00296"/>
    </source>
</evidence>
<organism evidence="7 8">
    <name type="scientific">Belnapia mucosa</name>
    <dbReference type="NCBI Taxonomy" id="2804532"/>
    <lineage>
        <taxon>Bacteria</taxon>
        <taxon>Pseudomonadati</taxon>
        <taxon>Pseudomonadota</taxon>
        <taxon>Alphaproteobacteria</taxon>
        <taxon>Acetobacterales</taxon>
        <taxon>Roseomonadaceae</taxon>
        <taxon>Belnapia</taxon>
    </lineage>
</organism>
<name>A0ABS1V0R1_9PROT</name>
<keyword evidence="4" id="KW-0503">Monooxygenase</keyword>
<dbReference type="Gene3D" id="3.20.20.30">
    <property type="entry name" value="Luciferase-like domain"/>
    <property type="match status" value="1"/>
</dbReference>
<reference evidence="7 8" key="1">
    <citation type="submission" date="2021-01" db="EMBL/GenBank/DDBJ databases">
        <title>Belnapia mucosa sp. nov. and Belnapia arida sp. nov., isolated from the Tabernas Desert (Almeria, Spain).</title>
        <authorList>
            <person name="Molina-Menor E."/>
            <person name="Vidal-Verdu A."/>
            <person name="Calonge A."/>
            <person name="Satari L."/>
            <person name="Pereto Magraner J."/>
            <person name="Porcar Miralles M."/>
        </authorList>
    </citation>
    <scope>NUCLEOTIDE SEQUENCE [LARGE SCALE GENOMIC DNA]</scope>
    <source>
        <strain evidence="7 8">T6</strain>
    </source>
</reference>
<proteinExistence type="inferred from homology"/>
<dbReference type="InterPro" id="IPR051260">
    <property type="entry name" value="Diverse_substr_monoxygenases"/>
</dbReference>
<sequence>MTTRKPIKLGLSMRYLGYHAAAWRHPEADPGAASKLSHFLRIAQTAEAAKLDMLFLADGIGLRTRDDPPGALCRSHQTAELEPLTLLSALSGMTSRIGLVATASTTYNEPFHIARKWASLDHLSGGRAGWNVVTSWSEAEAWNFNRDQHMEYDLRYERAAEFVEVVKGLWDSWEGDALVHDKDSGIFFDQSKLHVLDHKGKHFKVRGPLTITRTPQGRPILVQAGASEQGLEIAARSADVVYSASHTVEAARDYYANLKGRLAKYGRGWDDLKVMPGMTYFVGRTQAEAQAKLDQLNDLVAPELGLSYLYSQMGDLSGYPVDGPVPEPKDPRVRSMARMGLELARRESLSIRQLYSRIAAGFGGRVVVGTPESIVDDMEEWVSAGAADGFNICPPVLPVGLDDFVELVLPELRRRGMFRTEYEGTTLRENLGVPMPVNRYTATR</sequence>
<evidence type="ECO:0000313" key="7">
    <source>
        <dbReference type="EMBL" id="MBL6455295.1"/>
    </source>
</evidence>
<keyword evidence="2" id="KW-0288">FMN</keyword>
<dbReference type="NCBIfam" id="TIGR03860">
    <property type="entry name" value="FMN_nitrolo"/>
    <property type="match status" value="1"/>
</dbReference>
<dbReference type="InterPro" id="IPR011251">
    <property type="entry name" value="Luciferase-like_dom"/>
</dbReference>
<accession>A0ABS1V0R1</accession>
<dbReference type="PANTHER" id="PTHR30011">
    <property type="entry name" value="ALKANESULFONATE MONOOXYGENASE-RELATED"/>
    <property type="match status" value="1"/>
</dbReference>
<evidence type="ECO:0000256" key="4">
    <source>
        <dbReference type="ARBA" id="ARBA00023033"/>
    </source>
</evidence>
<dbReference type="InterPro" id="IPR016215">
    <property type="entry name" value="NTA_MOA"/>
</dbReference>
<keyword evidence="3" id="KW-0560">Oxidoreductase</keyword>
<dbReference type="PANTHER" id="PTHR30011:SF16">
    <property type="entry name" value="C2H2 FINGER DOMAIN TRANSCRIPTION FACTOR (EUROFUNG)-RELATED"/>
    <property type="match status" value="1"/>
</dbReference>
<dbReference type="InterPro" id="IPR036661">
    <property type="entry name" value="Luciferase-like_sf"/>
</dbReference>
<evidence type="ECO:0000256" key="3">
    <source>
        <dbReference type="ARBA" id="ARBA00023002"/>
    </source>
</evidence>
<dbReference type="EMBL" id="JAEUXJ010000003">
    <property type="protein sequence ID" value="MBL6455295.1"/>
    <property type="molecule type" value="Genomic_DNA"/>
</dbReference>
<protein>
    <submittedName>
        <fullName evidence="7">LLM class flavin-dependent oxidoreductase</fullName>
    </submittedName>
</protein>
<gene>
    <name evidence="7" type="ORF">JMJ55_08185</name>
</gene>
<dbReference type="RefSeq" id="WP_202825048.1">
    <property type="nucleotide sequence ID" value="NZ_JAEUXJ010000003.1"/>
</dbReference>
<evidence type="ECO:0000256" key="1">
    <source>
        <dbReference type="ARBA" id="ARBA00022630"/>
    </source>
</evidence>
<dbReference type="PIRSF" id="PIRSF000337">
    <property type="entry name" value="NTA_MOA"/>
    <property type="match status" value="1"/>
</dbReference>
<comment type="similarity">
    <text evidence="5">Belongs to the NtaA/SnaA/DszA monooxygenase family.</text>
</comment>
<keyword evidence="1" id="KW-0285">Flavoprotein</keyword>
<evidence type="ECO:0000313" key="8">
    <source>
        <dbReference type="Proteomes" id="UP000606490"/>
    </source>
</evidence>
<dbReference type="SUPFAM" id="SSF51679">
    <property type="entry name" value="Bacterial luciferase-like"/>
    <property type="match status" value="1"/>
</dbReference>
<evidence type="ECO:0000256" key="5">
    <source>
        <dbReference type="ARBA" id="ARBA00033748"/>
    </source>
</evidence>
<dbReference type="Pfam" id="PF00296">
    <property type="entry name" value="Bac_luciferase"/>
    <property type="match status" value="1"/>
</dbReference>
<evidence type="ECO:0000256" key="2">
    <source>
        <dbReference type="ARBA" id="ARBA00022643"/>
    </source>
</evidence>
<keyword evidence="8" id="KW-1185">Reference proteome</keyword>